<evidence type="ECO:0000313" key="4">
    <source>
        <dbReference type="EMBL" id="GGC84830.1"/>
    </source>
</evidence>
<dbReference type="Proteomes" id="UP000637423">
    <property type="component" value="Unassembled WGS sequence"/>
</dbReference>
<name>A0A916URJ6_9BURK</name>
<dbReference type="PANTHER" id="PTHR30203">
    <property type="entry name" value="OUTER MEMBRANE CATION EFFLUX PROTEIN"/>
    <property type="match status" value="1"/>
</dbReference>
<keyword evidence="2" id="KW-1134">Transmembrane beta strand</keyword>
<accession>A0A916URJ6</accession>
<dbReference type="PROSITE" id="PS51257">
    <property type="entry name" value="PROKAR_LIPOPROTEIN"/>
    <property type="match status" value="1"/>
</dbReference>
<protein>
    <submittedName>
        <fullName evidence="4">RND transporter</fullName>
    </submittedName>
</protein>
<dbReference type="Gene3D" id="2.20.200.10">
    <property type="entry name" value="Outer membrane efflux proteins (OEP)"/>
    <property type="match status" value="1"/>
</dbReference>
<gene>
    <name evidence="4" type="ORF">GCM10011396_35200</name>
</gene>
<feature type="coiled-coil region" evidence="3">
    <location>
        <begin position="232"/>
        <end position="259"/>
    </location>
</feature>
<feature type="coiled-coil region" evidence="3">
    <location>
        <begin position="71"/>
        <end position="98"/>
    </location>
</feature>
<dbReference type="InterPro" id="IPR003423">
    <property type="entry name" value="OMP_efflux"/>
</dbReference>
<dbReference type="PANTHER" id="PTHR30203:SF33">
    <property type="entry name" value="BLR4455 PROTEIN"/>
    <property type="match status" value="1"/>
</dbReference>
<dbReference type="AlphaFoldDB" id="A0A916URJ6"/>
<keyword evidence="3" id="KW-0175">Coiled coil</keyword>
<organism evidence="4 5">
    <name type="scientific">Undibacterium terreum</name>
    <dbReference type="NCBI Taxonomy" id="1224302"/>
    <lineage>
        <taxon>Bacteria</taxon>
        <taxon>Pseudomonadati</taxon>
        <taxon>Pseudomonadota</taxon>
        <taxon>Betaproteobacteria</taxon>
        <taxon>Burkholderiales</taxon>
        <taxon>Oxalobacteraceae</taxon>
        <taxon>Undibacterium</taxon>
    </lineage>
</organism>
<reference evidence="4" key="2">
    <citation type="submission" date="2020-09" db="EMBL/GenBank/DDBJ databases">
        <authorList>
            <person name="Sun Q."/>
            <person name="Zhou Y."/>
        </authorList>
    </citation>
    <scope>NUCLEOTIDE SEQUENCE</scope>
    <source>
        <strain evidence="4">CGMCC 1.10998</strain>
    </source>
</reference>
<feature type="chain" id="PRO_5038164972" evidence="2">
    <location>
        <begin position="29"/>
        <end position="484"/>
    </location>
</feature>
<comment type="caution">
    <text evidence="4">The sequence shown here is derived from an EMBL/GenBank/DDBJ whole genome shotgun (WGS) entry which is preliminary data.</text>
</comment>
<keyword evidence="2" id="KW-0472">Membrane</keyword>
<reference evidence="4" key="1">
    <citation type="journal article" date="2014" name="Int. J. Syst. Evol. Microbiol.">
        <title>Complete genome sequence of Corynebacterium casei LMG S-19264T (=DSM 44701T), isolated from a smear-ripened cheese.</title>
        <authorList>
            <consortium name="US DOE Joint Genome Institute (JGI-PGF)"/>
            <person name="Walter F."/>
            <person name="Albersmeier A."/>
            <person name="Kalinowski J."/>
            <person name="Ruckert C."/>
        </authorList>
    </citation>
    <scope>NUCLEOTIDE SEQUENCE</scope>
    <source>
        <strain evidence="4">CGMCC 1.10998</strain>
    </source>
</reference>
<evidence type="ECO:0000256" key="1">
    <source>
        <dbReference type="ARBA" id="ARBA00007613"/>
    </source>
</evidence>
<keyword evidence="2" id="KW-0812">Transmembrane</keyword>
<keyword evidence="2" id="KW-0732">Signal</keyword>
<dbReference type="Pfam" id="PF02321">
    <property type="entry name" value="OEP"/>
    <property type="match status" value="2"/>
</dbReference>
<evidence type="ECO:0000256" key="3">
    <source>
        <dbReference type="SAM" id="Coils"/>
    </source>
</evidence>
<proteinExistence type="inferred from homology"/>
<dbReference type="InterPro" id="IPR010131">
    <property type="entry name" value="MdtP/NodT-like"/>
</dbReference>
<feature type="signal peptide" evidence="2">
    <location>
        <begin position="1"/>
        <end position="28"/>
    </location>
</feature>
<dbReference type="EMBL" id="BMED01000003">
    <property type="protein sequence ID" value="GGC84830.1"/>
    <property type="molecule type" value="Genomic_DNA"/>
</dbReference>
<dbReference type="RefSeq" id="WP_188567385.1">
    <property type="nucleotide sequence ID" value="NZ_BMED01000003.1"/>
</dbReference>
<dbReference type="GO" id="GO:0005886">
    <property type="term" value="C:plasma membrane"/>
    <property type="evidence" value="ECO:0007669"/>
    <property type="project" value="UniProtKB-SubCell"/>
</dbReference>
<dbReference type="GO" id="GO:0015562">
    <property type="term" value="F:efflux transmembrane transporter activity"/>
    <property type="evidence" value="ECO:0007669"/>
    <property type="project" value="InterPro"/>
</dbReference>
<dbReference type="SUPFAM" id="SSF56954">
    <property type="entry name" value="Outer membrane efflux proteins (OEP)"/>
    <property type="match status" value="1"/>
</dbReference>
<comment type="subcellular location">
    <subcellularLocation>
        <location evidence="2">Cell membrane</location>
        <topology evidence="2">Lipid-anchor</topology>
    </subcellularLocation>
</comment>
<dbReference type="Gene3D" id="1.20.1600.10">
    <property type="entry name" value="Outer membrane efflux proteins (OEP)"/>
    <property type="match status" value="1"/>
</dbReference>
<keyword evidence="5" id="KW-1185">Reference proteome</keyword>
<comment type="similarity">
    <text evidence="1 2">Belongs to the outer membrane factor (OMF) (TC 1.B.17) family.</text>
</comment>
<evidence type="ECO:0000313" key="5">
    <source>
        <dbReference type="Proteomes" id="UP000637423"/>
    </source>
</evidence>
<keyword evidence="2" id="KW-0449">Lipoprotein</keyword>
<dbReference type="NCBIfam" id="TIGR01845">
    <property type="entry name" value="outer_NodT"/>
    <property type="match status" value="1"/>
</dbReference>
<keyword evidence="2" id="KW-0564">Palmitate</keyword>
<evidence type="ECO:0000256" key="2">
    <source>
        <dbReference type="RuleBase" id="RU362097"/>
    </source>
</evidence>
<sequence>MNARYPLYKLGSLSVLAVAIALAGCAAAPEYKKPEVGMPQAWQSTSPFREAVPGDHALKGNWWELFQDEELNRLEQLVATQNQNLQIAAARLEQARAQVSVSAAGLFPQVGLQAGAARQKTSADRPLSAYGTTIQSTVQNNVQLGFAVNYEADLFGRVRSTVASAKASSEQAAADFENTRLVLASELAADYFNLRALDAEIDVVHQGITLQKKALEFISARHELGAASGLDLAQQQATLDTSKTQLELLRNRRAQYEHALATMTGTPAPSFRLEPALVKMSPPAVPVGLPSDVLQRRPDVAAAERAIAAANANIGVARSAYFPTILLGANGGWDSTQMSNLLSAPSLLWSLGASLTQTLFDAGKTSATVKISEASYTASVAGYRQSVLVAMQEVEDGIYGLTTLGNAGKQAEASVRSSQRVLDLANDRYTGGLDTYLDVITAQQALLNNQRQNVQIRGQQMLTSVYLIKALGGGWEAGSLQAAK</sequence>